<evidence type="ECO:0000313" key="18">
    <source>
        <dbReference type="EMBL" id="RXK15073.1"/>
    </source>
</evidence>
<sequence length="698" mass="78831">MKKTISFVLSSLLLTSIAYAHSKDKTHTNFEAVTVTANKIEENIIDVPQSITVITDEQLENKGIKKISEVIKEIPNMNFQNSLNGGMSSFRGLNSSMFTNNNPIVIYIDGVPYYDRYDFNPSLENVEQIEILRGPQGTLYGKDAIGGVINIITKTPTNQWSGSALMEYGEDNLYKTSLNTSGAIIDNKLYAGINGSFKSDDGWITNHYSGMNKDANKKRERKTNGFLLYKPTDNLSAKFVLTDNYEKEYFMDGYGANPTIKINNLKRKDAKNVSFDVPTYERTKVKSQSLNLNYDLEKVKLESTTTHKKVDFDGDYDTDNLANNLSDDLRQFNYTELDTWTQELRVSSKNQDIKWITGLYFDKEDRHQGPYGAEQLYYGSVYIGNANSNSKSKTAAIFAQTMIPLGEDFELTLGGRYQRIKKEIDVTAKSSWAGVSNPDVNYIDEKTWNTFLPKVALMYYLNENTSTYVSISKGYMPGGFNYYPSNNKSKDNSFEAQKSTNYEIGLKHLAEDYNINISIFRMDIKDIHVYKQLMQGTLFATSNANKAHSQGIEIDGTYFITDKLQLSAAVGLIDAKYDDYDNGTRKYDGEKIETTPRYTASLGLAYLQEKGLYGRVDIFARGKTTYIDGADNDNLVEANGGITSNAKVGYKTKNFDIYGYITNITNEDYITSYMSKPGTAWVGFNEPRRFGIGVKYTF</sequence>
<dbReference type="GO" id="GO:0038023">
    <property type="term" value="F:signaling receptor activity"/>
    <property type="evidence" value="ECO:0007669"/>
    <property type="project" value="InterPro"/>
</dbReference>
<comment type="caution">
    <text evidence="18">The sequence shown here is derived from an EMBL/GenBank/DDBJ whole genome shotgun (WGS) entry which is preliminary data.</text>
</comment>
<keyword evidence="19" id="KW-1185">Reference proteome</keyword>
<dbReference type="KEGG" id="amyt:AMYT_0413"/>
<dbReference type="CDD" id="cd01347">
    <property type="entry name" value="ligand_gated_channel"/>
    <property type="match status" value="1"/>
</dbReference>
<keyword evidence="4 13" id="KW-1134">Transmembrane beta strand</keyword>
<evidence type="ECO:0000256" key="14">
    <source>
        <dbReference type="RuleBase" id="RU003357"/>
    </source>
</evidence>
<keyword evidence="3 13" id="KW-0813">Transport</keyword>
<comment type="subcellular location">
    <subcellularLocation>
        <location evidence="1 13">Cell outer membrane</location>
        <topology evidence="1 13">Multi-pass membrane protein</topology>
    </subcellularLocation>
</comment>
<dbReference type="InterPro" id="IPR012910">
    <property type="entry name" value="Plug_dom"/>
</dbReference>
<dbReference type="Pfam" id="PF07715">
    <property type="entry name" value="Plug"/>
    <property type="match status" value="1"/>
</dbReference>
<evidence type="ECO:0000256" key="11">
    <source>
        <dbReference type="ARBA" id="ARBA00023170"/>
    </source>
</evidence>
<dbReference type="InterPro" id="IPR000531">
    <property type="entry name" value="Beta-barrel_TonB"/>
</dbReference>
<evidence type="ECO:0000256" key="3">
    <source>
        <dbReference type="ARBA" id="ARBA00022448"/>
    </source>
</evidence>
<dbReference type="Gene3D" id="2.40.170.20">
    <property type="entry name" value="TonB-dependent receptor, beta-barrel domain"/>
    <property type="match status" value="1"/>
</dbReference>
<dbReference type="SUPFAM" id="SSF56935">
    <property type="entry name" value="Porins"/>
    <property type="match status" value="1"/>
</dbReference>
<evidence type="ECO:0000256" key="15">
    <source>
        <dbReference type="SAM" id="SignalP"/>
    </source>
</evidence>
<name>A0AAX2AGP2_9BACT</name>
<dbReference type="AlphaFoldDB" id="A0AAX2AGP2"/>
<accession>A0AAX2AGP2</accession>
<evidence type="ECO:0000256" key="1">
    <source>
        <dbReference type="ARBA" id="ARBA00004571"/>
    </source>
</evidence>
<organism evidence="18 19">
    <name type="scientific">Malaciobacter mytili LMG 24559</name>
    <dbReference type="NCBI Taxonomy" id="1032238"/>
    <lineage>
        <taxon>Bacteria</taxon>
        <taxon>Pseudomonadati</taxon>
        <taxon>Campylobacterota</taxon>
        <taxon>Epsilonproteobacteria</taxon>
        <taxon>Campylobacterales</taxon>
        <taxon>Arcobacteraceae</taxon>
        <taxon>Malaciobacter</taxon>
    </lineage>
</organism>
<keyword evidence="10 13" id="KW-0472">Membrane</keyword>
<keyword evidence="11 18" id="KW-0675">Receptor</keyword>
<evidence type="ECO:0000256" key="7">
    <source>
        <dbReference type="ARBA" id="ARBA00023004"/>
    </source>
</evidence>
<feature type="signal peptide" evidence="15">
    <location>
        <begin position="1"/>
        <end position="20"/>
    </location>
</feature>
<dbReference type="PANTHER" id="PTHR32552">
    <property type="entry name" value="FERRICHROME IRON RECEPTOR-RELATED"/>
    <property type="match status" value="1"/>
</dbReference>
<evidence type="ECO:0000256" key="5">
    <source>
        <dbReference type="ARBA" id="ARBA00022496"/>
    </source>
</evidence>
<evidence type="ECO:0000313" key="19">
    <source>
        <dbReference type="Proteomes" id="UP000290092"/>
    </source>
</evidence>
<keyword evidence="8" id="KW-0406">Ion transport</keyword>
<feature type="domain" description="TonB-dependent receptor plug" evidence="17">
    <location>
        <begin position="45"/>
        <end position="148"/>
    </location>
</feature>
<evidence type="ECO:0000259" key="17">
    <source>
        <dbReference type="Pfam" id="PF07715"/>
    </source>
</evidence>
<reference evidence="18 19" key="1">
    <citation type="submission" date="2017-09" db="EMBL/GenBank/DDBJ databases">
        <title>Genomics of the genus Arcobacter.</title>
        <authorList>
            <person name="Perez-Cataluna A."/>
            <person name="Figueras M.J."/>
            <person name="Salas-Masso N."/>
        </authorList>
    </citation>
    <scope>NUCLEOTIDE SEQUENCE [LARGE SCALE GENOMIC DNA]</scope>
    <source>
        <strain evidence="18 19">CECT 7386</strain>
    </source>
</reference>
<dbReference type="Proteomes" id="UP000290092">
    <property type="component" value="Unassembled WGS sequence"/>
</dbReference>
<evidence type="ECO:0000256" key="10">
    <source>
        <dbReference type="ARBA" id="ARBA00023136"/>
    </source>
</evidence>
<evidence type="ECO:0000256" key="2">
    <source>
        <dbReference type="ARBA" id="ARBA00009810"/>
    </source>
</evidence>
<gene>
    <name evidence="18" type="ORF">CP985_10450</name>
</gene>
<evidence type="ECO:0000256" key="12">
    <source>
        <dbReference type="ARBA" id="ARBA00023237"/>
    </source>
</evidence>
<dbReference type="NCBIfam" id="TIGR01783">
    <property type="entry name" value="TonB-siderophor"/>
    <property type="match status" value="1"/>
</dbReference>
<evidence type="ECO:0000259" key="16">
    <source>
        <dbReference type="Pfam" id="PF00593"/>
    </source>
</evidence>
<dbReference type="GO" id="GO:0015343">
    <property type="term" value="F:siderophore-iron transmembrane transporter activity"/>
    <property type="evidence" value="ECO:0007669"/>
    <property type="project" value="InterPro"/>
</dbReference>
<dbReference type="Pfam" id="PF00593">
    <property type="entry name" value="TonB_dep_Rec_b-barrel"/>
    <property type="match status" value="1"/>
</dbReference>
<evidence type="ECO:0000256" key="6">
    <source>
        <dbReference type="ARBA" id="ARBA00022692"/>
    </source>
</evidence>
<protein>
    <submittedName>
        <fullName evidence="18">TonB-dependent siderophore receptor</fullName>
    </submittedName>
</protein>
<dbReference type="PANTHER" id="PTHR32552:SF81">
    <property type="entry name" value="TONB-DEPENDENT OUTER MEMBRANE RECEPTOR"/>
    <property type="match status" value="1"/>
</dbReference>
<keyword evidence="15" id="KW-0732">Signal</keyword>
<dbReference type="InterPro" id="IPR036942">
    <property type="entry name" value="Beta-barrel_TonB_sf"/>
</dbReference>
<evidence type="ECO:0000256" key="8">
    <source>
        <dbReference type="ARBA" id="ARBA00023065"/>
    </source>
</evidence>
<dbReference type="InterPro" id="IPR039426">
    <property type="entry name" value="TonB-dep_rcpt-like"/>
</dbReference>
<keyword evidence="5" id="KW-0410">Iron transport</keyword>
<dbReference type="EMBL" id="NXID01000040">
    <property type="protein sequence ID" value="RXK15073.1"/>
    <property type="molecule type" value="Genomic_DNA"/>
</dbReference>
<dbReference type="PROSITE" id="PS52016">
    <property type="entry name" value="TONB_DEPENDENT_REC_3"/>
    <property type="match status" value="1"/>
</dbReference>
<keyword evidence="12 13" id="KW-0998">Cell outer membrane</keyword>
<dbReference type="InterPro" id="IPR010105">
    <property type="entry name" value="TonB_sidphr_rcpt"/>
</dbReference>
<evidence type="ECO:0000256" key="13">
    <source>
        <dbReference type="PROSITE-ProRule" id="PRU01360"/>
    </source>
</evidence>
<keyword evidence="6 13" id="KW-0812">Transmembrane</keyword>
<evidence type="ECO:0000256" key="4">
    <source>
        <dbReference type="ARBA" id="ARBA00022452"/>
    </source>
</evidence>
<keyword evidence="7" id="KW-0408">Iron</keyword>
<feature type="domain" description="TonB-dependent receptor-like beta-barrel" evidence="16">
    <location>
        <begin position="237"/>
        <end position="664"/>
    </location>
</feature>
<dbReference type="GO" id="GO:0009279">
    <property type="term" value="C:cell outer membrane"/>
    <property type="evidence" value="ECO:0007669"/>
    <property type="project" value="UniProtKB-SubCell"/>
</dbReference>
<feature type="chain" id="PRO_5043724105" evidence="15">
    <location>
        <begin position="21"/>
        <end position="698"/>
    </location>
</feature>
<evidence type="ECO:0000256" key="9">
    <source>
        <dbReference type="ARBA" id="ARBA00023077"/>
    </source>
</evidence>
<dbReference type="RefSeq" id="WP_114840909.1">
    <property type="nucleotide sequence ID" value="NZ_CP031219.1"/>
</dbReference>
<proteinExistence type="inferred from homology"/>
<dbReference type="GO" id="GO:0015891">
    <property type="term" value="P:siderophore transport"/>
    <property type="evidence" value="ECO:0007669"/>
    <property type="project" value="InterPro"/>
</dbReference>
<comment type="similarity">
    <text evidence="2 13 14">Belongs to the TonB-dependent receptor family.</text>
</comment>
<keyword evidence="9 14" id="KW-0798">TonB box</keyword>